<evidence type="ECO:0000313" key="3">
    <source>
        <dbReference type="Proteomes" id="UP000002382"/>
    </source>
</evidence>
<dbReference type="AlphaFoldDB" id="C5CHC6"/>
<dbReference type="HOGENOM" id="CLU_1128031_0_0_0"/>
<keyword evidence="1" id="KW-0472">Membrane</keyword>
<accession>C5CHC6</accession>
<dbReference type="eggNOG" id="ENOG50331P7">
    <property type="taxonomic scope" value="Bacteria"/>
</dbReference>
<gene>
    <name evidence="2" type="ordered locus">Kole_0036</name>
</gene>
<organism evidence="2 3">
    <name type="scientific">Kosmotoga olearia (strain ATCC BAA-1733 / DSM 21960 / TBF 19.5.1)</name>
    <dbReference type="NCBI Taxonomy" id="521045"/>
    <lineage>
        <taxon>Bacteria</taxon>
        <taxon>Thermotogati</taxon>
        <taxon>Thermotogota</taxon>
        <taxon>Thermotogae</taxon>
        <taxon>Kosmotogales</taxon>
        <taxon>Kosmotogaceae</taxon>
        <taxon>Kosmotoga</taxon>
    </lineage>
</organism>
<dbReference type="Proteomes" id="UP000002382">
    <property type="component" value="Chromosome"/>
</dbReference>
<dbReference type="OrthoDB" id="45103at2"/>
<dbReference type="EMBL" id="CP001634">
    <property type="protein sequence ID" value="ACR78765.1"/>
    <property type="molecule type" value="Genomic_DNA"/>
</dbReference>
<keyword evidence="1" id="KW-0812">Transmembrane</keyword>
<proteinExistence type="predicted"/>
<keyword evidence="3" id="KW-1185">Reference proteome</keyword>
<reference evidence="2 3" key="2">
    <citation type="journal article" date="2011" name="J. Bacteriol.">
        <title>Genome Sequence of Kosmotoga olearia Strain TBF 19.5.1, a Thermophilic Bacterium with a Wide Growth Temperature Range, Isolated from the Troll B Oil Platform in the North Sea.</title>
        <authorList>
            <person name="Swithers K.S."/>
            <person name="Dipippo J.L."/>
            <person name="Bruce D.C."/>
            <person name="Detter C."/>
            <person name="Tapia R."/>
            <person name="Han S."/>
            <person name="Goodwin L.A."/>
            <person name="Han J."/>
            <person name="Woyke T."/>
            <person name="Pitluck S."/>
            <person name="Pennacchio L."/>
            <person name="Nolan M."/>
            <person name="Mikhailova N."/>
            <person name="Land M.L."/>
            <person name="Nesbo C.L."/>
            <person name="Gogarten J.P."/>
            <person name="Noll K.M."/>
        </authorList>
    </citation>
    <scope>NUCLEOTIDE SEQUENCE [LARGE SCALE GENOMIC DNA]</scope>
    <source>
        <strain evidence="3">ATCC BAA-1733 / DSM 21960 / TBF 19.5.1</strain>
    </source>
</reference>
<evidence type="ECO:0000256" key="1">
    <source>
        <dbReference type="SAM" id="Phobius"/>
    </source>
</evidence>
<dbReference type="RefSeq" id="WP_012744553.1">
    <property type="nucleotide sequence ID" value="NC_012785.1"/>
</dbReference>
<dbReference type="STRING" id="521045.Kole_0036"/>
<name>C5CHC6_KOSOT</name>
<keyword evidence="1" id="KW-1133">Transmembrane helix</keyword>
<sequence length="253" mass="28590">MSDKAFGAAVRMLSVFVIALSIAVFIVGGYAYLLKQENDNYRLIVEEIRNSVNPTIAATEPQEPSLEPLKKEIEKLEEASPDKEMAVEEPERHFFLESFDYERLIIESFDYFVQGTAFSYVVVDENTAFKLCIEKGKDNYFITKIDPGNYGIMFLGENPLEGLFASKVAYGVQLVSHTIVDGIAPQIINLRANGYPAFAYKFYTADGRTFYAAILGAFPDLETARDYSEALNVFKVEEITGWDISGRYLRRIK</sequence>
<protein>
    <recommendedName>
        <fullName evidence="4">Sporulation domain protein</fullName>
    </recommendedName>
</protein>
<feature type="transmembrane region" description="Helical" evidence="1">
    <location>
        <begin position="12"/>
        <end position="33"/>
    </location>
</feature>
<reference evidence="2 3" key="1">
    <citation type="submission" date="2009-06" db="EMBL/GenBank/DDBJ databases">
        <title>Complete sequence of Thermotogales bacterium TBF 19.5.1.</title>
        <authorList>
            <consortium name="US DOE Joint Genome Institute"/>
            <person name="Lucas S."/>
            <person name="Copeland A."/>
            <person name="Lapidus A."/>
            <person name="Glavina del Rio T."/>
            <person name="Tice H."/>
            <person name="Bruce D."/>
            <person name="Goodwin L."/>
            <person name="Pitluck S."/>
            <person name="Chertkov O."/>
            <person name="Brettin T."/>
            <person name="Detter J.C."/>
            <person name="Han C."/>
            <person name="Schmutz J."/>
            <person name="Larimer F."/>
            <person name="Land M."/>
            <person name="Hauser L."/>
            <person name="Kyrpides N."/>
            <person name="Ovchinnikova G."/>
            <person name="Noll K."/>
        </authorList>
    </citation>
    <scope>NUCLEOTIDE SEQUENCE [LARGE SCALE GENOMIC DNA]</scope>
    <source>
        <strain evidence="3">ATCC BAA-1733 / DSM 21960 / TBF 19.5.1</strain>
    </source>
</reference>
<dbReference type="KEGG" id="kol:Kole_0036"/>
<evidence type="ECO:0008006" key="4">
    <source>
        <dbReference type="Google" id="ProtNLM"/>
    </source>
</evidence>
<evidence type="ECO:0000313" key="2">
    <source>
        <dbReference type="EMBL" id="ACR78765.1"/>
    </source>
</evidence>